<dbReference type="RefSeq" id="WP_104809068.1">
    <property type="nucleotide sequence ID" value="NZ_MQUA01000013.1"/>
</dbReference>
<feature type="domain" description="Pyruvate phosphate dikinase AMP/ATP-binding" evidence="2">
    <location>
        <begin position="49"/>
        <end position="187"/>
    </location>
</feature>
<dbReference type="Proteomes" id="UP000239522">
    <property type="component" value="Unassembled WGS sequence"/>
</dbReference>
<dbReference type="Pfam" id="PF01326">
    <property type="entry name" value="PPDK_N"/>
    <property type="match status" value="2"/>
</dbReference>
<comment type="caution">
    <text evidence="3">The sequence shown here is derived from an EMBL/GenBank/DDBJ whole genome shotgun (WGS) entry which is preliminary data.</text>
</comment>
<dbReference type="InterPro" id="IPR036637">
    <property type="entry name" value="Phosphohistidine_dom_sf"/>
</dbReference>
<dbReference type="EMBL" id="MQUA01000013">
    <property type="protein sequence ID" value="PQB06822.1"/>
    <property type="molecule type" value="Genomic_DNA"/>
</dbReference>
<feature type="domain" description="PEP-utilising enzyme mobile" evidence="1">
    <location>
        <begin position="734"/>
        <end position="804"/>
    </location>
</feature>
<dbReference type="Gene3D" id="3.30.1490.20">
    <property type="entry name" value="ATP-grasp fold, A domain"/>
    <property type="match status" value="1"/>
</dbReference>
<gene>
    <name evidence="3" type="ORF">BST83_06390</name>
</gene>
<keyword evidence="4" id="KW-1185">Reference proteome</keyword>
<reference evidence="3 4" key="1">
    <citation type="submission" date="2016-11" db="EMBL/GenBank/DDBJ databases">
        <title>Trade-off between light-utilization and light-protection in marine flavobacteria.</title>
        <authorList>
            <person name="Kumagai Y."/>
        </authorList>
    </citation>
    <scope>NUCLEOTIDE SEQUENCE [LARGE SCALE GENOMIC DNA]</scope>
    <source>
        <strain evidence="3 4">ATCC 700397</strain>
    </source>
</reference>
<evidence type="ECO:0000313" key="3">
    <source>
        <dbReference type="EMBL" id="PQB06822.1"/>
    </source>
</evidence>
<dbReference type="InterPro" id="IPR013815">
    <property type="entry name" value="ATP_grasp_subdomain_1"/>
</dbReference>
<evidence type="ECO:0008006" key="5">
    <source>
        <dbReference type="Google" id="ProtNLM"/>
    </source>
</evidence>
<dbReference type="Gene3D" id="3.50.30.10">
    <property type="entry name" value="Phosphohistidine domain"/>
    <property type="match status" value="1"/>
</dbReference>
<accession>A0A2S7KVZ7</accession>
<dbReference type="SUPFAM" id="SSF52009">
    <property type="entry name" value="Phosphohistidine domain"/>
    <property type="match status" value="1"/>
</dbReference>
<dbReference type="PANTHER" id="PTHR43615">
    <property type="entry name" value="PHOSPHOENOLPYRUVATE SYNTHASE-RELATED"/>
    <property type="match status" value="1"/>
</dbReference>
<protein>
    <recommendedName>
        <fullName evidence="5">Phosphoenolpyruvate synthase</fullName>
    </recommendedName>
</protein>
<name>A0A2S7KVZ7_9FLAO</name>
<feature type="domain" description="Pyruvate phosphate dikinase AMP/ATP-binding" evidence="2">
    <location>
        <begin position="200"/>
        <end position="251"/>
    </location>
</feature>
<dbReference type="AlphaFoldDB" id="A0A2S7KVZ7"/>
<dbReference type="GO" id="GO:0016301">
    <property type="term" value="F:kinase activity"/>
    <property type="evidence" value="ECO:0007669"/>
    <property type="project" value="InterPro"/>
</dbReference>
<organism evidence="3 4">
    <name type="scientific">Polaribacter filamentus</name>
    <dbReference type="NCBI Taxonomy" id="53483"/>
    <lineage>
        <taxon>Bacteria</taxon>
        <taxon>Pseudomonadati</taxon>
        <taxon>Bacteroidota</taxon>
        <taxon>Flavobacteriia</taxon>
        <taxon>Flavobacteriales</taxon>
        <taxon>Flavobacteriaceae</taxon>
    </lineage>
</organism>
<evidence type="ECO:0000259" key="2">
    <source>
        <dbReference type="Pfam" id="PF01326"/>
    </source>
</evidence>
<proteinExistence type="predicted"/>
<dbReference type="Pfam" id="PF00391">
    <property type="entry name" value="PEP-utilizers"/>
    <property type="match status" value="1"/>
</dbReference>
<dbReference type="Gene3D" id="3.30.470.20">
    <property type="entry name" value="ATP-grasp fold, B domain"/>
    <property type="match status" value="2"/>
</dbReference>
<dbReference type="PANTHER" id="PTHR43615:SF1">
    <property type="entry name" value="PPDK_N DOMAIN-CONTAINING PROTEIN"/>
    <property type="match status" value="1"/>
</dbReference>
<dbReference type="GO" id="GO:0005524">
    <property type="term" value="F:ATP binding"/>
    <property type="evidence" value="ECO:0007669"/>
    <property type="project" value="InterPro"/>
</dbReference>
<dbReference type="InterPro" id="IPR002192">
    <property type="entry name" value="PPDK_AMP/ATP-bd"/>
</dbReference>
<dbReference type="SUPFAM" id="SSF56059">
    <property type="entry name" value="Glutathione synthetase ATP-binding domain-like"/>
    <property type="match status" value="1"/>
</dbReference>
<dbReference type="InterPro" id="IPR008279">
    <property type="entry name" value="PEP-util_enz_mobile_dom"/>
</dbReference>
<sequence length="809" mass="91695">MYIHALKEKLSTDLVGAKAASLSALFEYGFSVPNGYAISKKVLELYTIEKNFPDGFKQSLESCLVGLNSQKIIIRSSAIGEDSDSFSFAGQLDSFVVQNNMEAALQAILQCWDGLHNDRVLAYEKLSGKKLVEMGVVLQEFVEADYAGVTFTSSPYNVDEIYTEYVKGAGEQLVSGKVTPKNFTVNFTETPKEKLPFNAVELIRLATTLKENYSYHIDIEWVSKGEHIFFVQARPITVLQKKKVHWTNTNLNENYPTPMSPLLYSIARDSYYHYFKNLAGLLQINKKSLRALEYDFSNTVGIWSNRLYYNMTSIHNIISSSPLQVYFKDAFNKFVGYSEKDVAQVATSKATSIVRFVFRLIRLNFSLEKNVKSIEKMVDDFALQANKKEQNLPVASLFYTFLDLRFHQWYRASLADFFSMIHYKVLGEITKTFYGEKSIGMHNNLVQAIPGLMSSEPLNDTYDIVQEIHKNSEIKSFFNAHSSKEVYQEIQENPSYSQLKENLDAYLKKWGFRCSGELMFFSTNYIEEPTKFIELLQVYMAQDAQDPRAAIALKDSERKAAMRSFAWKIIQKRSIFIPVSMVEVGVLYLSAKLCKQAIASRERVRYKQAEMYYHFKTIVKKMGAQFVEEQKITSADDLFYLSYKEIGELLSSSSMFSKDLKELIIERRLRFNKDSENEYPANFTTTFGERPTSVKAAIVYNGDFTEFNGLAVSGGKIKAAVKVLKSVLESGKLNKGDILVTKQTDPGWAMVFPLIGGLIVERGGALSHGAIVAREFGIPAVIGIPNITEILKDNDEVILDGDLGKIKLL</sequence>
<evidence type="ECO:0000313" key="4">
    <source>
        <dbReference type="Proteomes" id="UP000239522"/>
    </source>
</evidence>
<evidence type="ECO:0000259" key="1">
    <source>
        <dbReference type="Pfam" id="PF00391"/>
    </source>
</evidence>
<dbReference type="InterPro" id="IPR051549">
    <property type="entry name" value="PEP_Utilizing_Enz"/>
</dbReference>